<feature type="domain" description="4Fe-4S Mo/W bis-MGD-type" evidence="11">
    <location>
        <begin position="14"/>
        <end position="70"/>
    </location>
</feature>
<dbReference type="Gene3D" id="3.40.50.740">
    <property type="match status" value="1"/>
</dbReference>
<dbReference type="EMBL" id="JAVIZN010000002">
    <property type="protein sequence ID" value="MDR6207113.1"/>
    <property type="molecule type" value="Genomic_DNA"/>
</dbReference>
<dbReference type="PROSITE" id="PS00551">
    <property type="entry name" value="MOLYBDOPTERIN_PROK_1"/>
    <property type="match status" value="1"/>
</dbReference>
<evidence type="ECO:0000256" key="5">
    <source>
        <dbReference type="ARBA" id="ARBA00022505"/>
    </source>
</evidence>
<reference evidence="12 13" key="1">
    <citation type="submission" date="2023-08" db="EMBL/GenBank/DDBJ databases">
        <title>Genome sequencing of plant associated microbes to promote plant fitness in Sorghum bicolor and Oryza sativa.</title>
        <authorList>
            <person name="Coleman-Derr D."/>
        </authorList>
    </citation>
    <scope>NUCLEOTIDE SEQUENCE [LARGE SCALE GENOMIC DNA]</scope>
    <source>
        <strain evidence="12 13">SLBN-33</strain>
    </source>
</reference>
<dbReference type="PANTHER" id="PTHR43105:SF9">
    <property type="entry name" value="NADPH-FE(3+) OXIDOREDUCTASE SUBUNIT ALPHA"/>
    <property type="match status" value="1"/>
</dbReference>
<accession>A0ABD5CP54</accession>
<evidence type="ECO:0000256" key="3">
    <source>
        <dbReference type="ARBA" id="ARBA00008747"/>
    </source>
</evidence>
<dbReference type="InterPro" id="IPR006963">
    <property type="entry name" value="Mopterin_OxRdtase_4Fe-4S_dom"/>
</dbReference>
<dbReference type="Pfam" id="PF00384">
    <property type="entry name" value="Molybdopterin"/>
    <property type="match status" value="1"/>
</dbReference>
<dbReference type="InterPro" id="IPR041957">
    <property type="entry name" value="CT_Nitrate-R-NapA-like"/>
</dbReference>
<keyword evidence="5" id="KW-0500">Molybdenum</keyword>
<dbReference type="InterPro" id="IPR007419">
    <property type="entry name" value="BFD-like_2Fe2S-bd_dom"/>
</dbReference>
<evidence type="ECO:0000256" key="9">
    <source>
        <dbReference type="ARBA" id="ARBA00023014"/>
    </source>
</evidence>
<keyword evidence="10" id="KW-0534">Nitrate assimilation</keyword>
<dbReference type="InterPro" id="IPR009010">
    <property type="entry name" value="Asp_de-COase-like_dom_sf"/>
</dbReference>
<evidence type="ECO:0000256" key="4">
    <source>
        <dbReference type="ARBA" id="ARBA00022485"/>
    </source>
</evidence>
<dbReference type="InterPro" id="IPR041854">
    <property type="entry name" value="BFD-like_2Fe2S-bd_dom_sf"/>
</dbReference>
<keyword evidence="6" id="KW-0479">Metal-binding</keyword>
<dbReference type="Gene3D" id="1.10.10.1100">
    <property type="entry name" value="BFD-like [2Fe-2S]-binding domain"/>
    <property type="match status" value="1"/>
</dbReference>
<keyword evidence="4" id="KW-0004">4Fe-4S</keyword>
<dbReference type="Gene3D" id="3.40.228.10">
    <property type="entry name" value="Dimethylsulfoxide Reductase, domain 2"/>
    <property type="match status" value="1"/>
</dbReference>
<dbReference type="InterPro" id="IPR050123">
    <property type="entry name" value="Prok_molybdopt-oxidoreductase"/>
</dbReference>
<dbReference type="Pfam" id="PF01568">
    <property type="entry name" value="Molydop_binding"/>
    <property type="match status" value="1"/>
</dbReference>
<dbReference type="InterPro" id="IPR006656">
    <property type="entry name" value="Mopterin_OxRdtase"/>
</dbReference>
<comment type="cofactor">
    <cofactor evidence="1">
        <name>Mo-bis(molybdopterin guanine dinucleotide)</name>
        <dbReference type="ChEBI" id="CHEBI:60539"/>
    </cofactor>
</comment>
<dbReference type="InterPro" id="IPR027467">
    <property type="entry name" value="MopterinOxRdtase_cofactor_BS"/>
</dbReference>
<dbReference type="AlphaFoldDB" id="A0ABD5CP54"/>
<protein>
    <submittedName>
        <fullName evidence="12">Assimilatory nitrate reductase catalytic subunit</fullName>
        <ecNumber evidence="12">1.7.99.-</ecNumber>
    </submittedName>
</protein>
<evidence type="ECO:0000256" key="10">
    <source>
        <dbReference type="ARBA" id="ARBA00023063"/>
    </source>
</evidence>
<evidence type="ECO:0000259" key="11">
    <source>
        <dbReference type="PROSITE" id="PS51669"/>
    </source>
</evidence>
<dbReference type="GO" id="GO:0046872">
    <property type="term" value="F:metal ion binding"/>
    <property type="evidence" value="ECO:0007669"/>
    <property type="project" value="UniProtKB-KW"/>
</dbReference>
<proteinExistence type="inferred from homology"/>
<evidence type="ECO:0000256" key="1">
    <source>
        <dbReference type="ARBA" id="ARBA00001942"/>
    </source>
</evidence>
<name>A0ABD5CP54_9BURK</name>
<evidence type="ECO:0000256" key="7">
    <source>
        <dbReference type="ARBA" id="ARBA00023002"/>
    </source>
</evidence>
<dbReference type="GO" id="GO:0016491">
    <property type="term" value="F:oxidoreductase activity"/>
    <property type="evidence" value="ECO:0007669"/>
    <property type="project" value="UniProtKB-KW"/>
</dbReference>
<evidence type="ECO:0000256" key="2">
    <source>
        <dbReference type="ARBA" id="ARBA00001966"/>
    </source>
</evidence>
<dbReference type="SMART" id="SM00926">
    <property type="entry name" value="Molybdop_Fe4S4"/>
    <property type="match status" value="1"/>
</dbReference>
<comment type="similarity">
    <text evidence="3">Belongs to the prokaryotic molybdopterin-containing oxidoreductase family. NasA/NapA/NarB subfamily.</text>
</comment>
<comment type="cofactor">
    <cofactor evidence="2">
        <name>[4Fe-4S] cluster</name>
        <dbReference type="ChEBI" id="CHEBI:49883"/>
    </cofactor>
</comment>
<dbReference type="CDD" id="cd02754">
    <property type="entry name" value="MopB_Nitrate-R-NapA-like"/>
    <property type="match status" value="1"/>
</dbReference>
<dbReference type="Gene3D" id="2.20.25.90">
    <property type="entry name" value="ADC-like domains"/>
    <property type="match status" value="1"/>
</dbReference>
<gene>
    <name evidence="12" type="ORF">QF025_005833</name>
</gene>
<dbReference type="PROSITE" id="PS51669">
    <property type="entry name" value="4FE4S_MOW_BIS_MGD"/>
    <property type="match status" value="1"/>
</dbReference>
<dbReference type="Gene3D" id="2.40.40.20">
    <property type="match status" value="1"/>
</dbReference>
<dbReference type="CDD" id="cd02791">
    <property type="entry name" value="MopB_CT_Nitrate-R-NapA-like"/>
    <property type="match status" value="1"/>
</dbReference>
<dbReference type="GO" id="GO:0042128">
    <property type="term" value="P:nitrate assimilation"/>
    <property type="evidence" value="ECO:0007669"/>
    <property type="project" value="UniProtKB-KW"/>
</dbReference>
<dbReference type="EC" id="1.7.99.-" evidence="12"/>
<dbReference type="GO" id="GO:0051539">
    <property type="term" value="F:4 iron, 4 sulfur cluster binding"/>
    <property type="evidence" value="ECO:0007669"/>
    <property type="project" value="UniProtKB-KW"/>
</dbReference>
<sequence>MSFPIAISSTSGSGDAVRTTCPYCGVGCGVRARARPDGGHDIAGDEQHPANFGRLCVKGSALGETIGLDGRLLHPKMRERASGALRDVSWDEAIDAVADGFRRIVDEHGPDAVALYVSGQLLTEDYYVANKLMKGYVGSANIDTNSRLCMSSSVAGHKRAFGEDVVPVCYEDLELADLVVLVGSNTAWCHPILFQRIVKIKEARPDMKVVVIDPRYTATCEMADLHLPLSAGSDVRLFNGLLSFLAEHGAIDAQFVDAHTNGFAQALAAASEGEVSGTTAAFDLAQCAKACKVDPHDLLEFYRLFARTERVVTVYSQGVNQSSAGTDKVNSIINCHLLTGRIGKPGMGPFSFTGQPNAMGGREVGGLANTLAAHLELDDAKHRELVQQFWGAPVIASRAGLKAVELFEAIEEGRVKAVWIMGTNPVVSLPDGDQAKRALAHCELVVSSDIVERTDTNVFAHVLLPALGWGEKDGTVTNSERRISRQRAFLPAPGEARADWQIICDVAKRMGYAGFEFASQQEIFDEHARLSAWRNGESESESQSHSQHGDSVRRAFNLAGLVGLGSDGYSSLQPVQWPVRANNNTASDTASDTAAPGTARLFDDRRFSHADGRARFIATPPRAPANAPDDDYPLTLNTGRVRDQWHTMTRTGRSEKLAGHVTEAFVDMHPQDALLCGVREGDLARVSSRWGAMVARVQYGGGMPRGSVFVPIHWNDQVASDARVGAVVNPSVDPVSGEPEFKHTPVRVDKFHVAWHGFSLSRRAPVLDGVTYWTRVQGTQFVRYELAGRNPPGEEGDRGAWARALFCVDDAHADWLEYEDRAAGVYRAVHLVDDRIENCVFLSARPDLPAREWLASLFAKGKLDDADRIGVLSGQSIGKGADTGPTICSCFGVGRNTICTAIREHGLKSAADITACLKAGGNCGSCVPELKKLLVDTELARLNAA</sequence>
<dbReference type="Pfam" id="PF04879">
    <property type="entry name" value="Molybdop_Fe4S4"/>
    <property type="match status" value="1"/>
</dbReference>
<dbReference type="Pfam" id="PF04324">
    <property type="entry name" value="Fer2_BFD"/>
    <property type="match status" value="1"/>
</dbReference>
<evidence type="ECO:0000313" key="13">
    <source>
        <dbReference type="Proteomes" id="UP001245184"/>
    </source>
</evidence>
<organism evidence="12 13">
    <name type="scientific">Paraburkholderia graminis</name>
    <dbReference type="NCBI Taxonomy" id="60548"/>
    <lineage>
        <taxon>Bacteria</taxon>
        <taxon>Pseudomonadati</taxon>
        <taxon>Pseudomonadota</taxon>
        <taxon>Betaproteobacteria</taxon>
        <taxon>Burkholderiales</taxon>
        <taxon>Burkholderiaceae</taxon>
        <taxon>Paraburkholderia</taxon>
    </lineage>
</organism>
<dbReference type="Proteomes" id="UP001245184">
    <property type="component" value="Unassembled WGS sequence"/>
</dbReference>
<dbReference type="GO" id="GO:0045333">
    <property type="term" value="P:cellular respiration"/>
    <property type="evidence" value="ECO:0007669"/>
    <property type="project" value="UniProtKB-ARBA"/>
</dbReference>
<keyword evidence="7 12" id="KW-0560">Oxidoreductase</keyword>
<evidence type="ECO:0000256" key="8">
    <source>
        <dbReference type="ARBA" id="ARBA00023004"/>
    </source>
</evidence>
<evidence type="ECO:0000256" key="6">
    <source>
        <dbReference type="ARBA" id="ARBA00022723"/>
    </source>
</evidence>
<keyword evidence="9" id="KW-0411">Iron-sulfur</keyword>
<dbReference type="SUPFAM" id="SSF53706">
    <property type="entry name" value="Formate dehydrogenase/DMSO reductase, domains 1-3"/>
    <property type="match status" value="1"/>
</dbReference>
<evidence type="ECO:0000313" key="12">
    <source>
        <dbReference type="EMBL" id="MDR6207113.1"/>
    </source>
</evidence>
<dbReference type="InterPro" id="IPR006657">
    <property type="entry name" value="MoPterin_dinucl-bd_dom"/>
</dbReference>
<comment type="caution">
    <text evidence="12">The sequence shown here is derived from an EMBL/GenBank/DDBJ whole genome shotgun (WGS) entry which is preliminary data.</text>
</comment>
<keyword evidence="8" id="KW-0408">Iron</keyword>
<dbReference type="PANTHER" id="PTHR43105">
    <property type="entry name" value="RESPIRATORY NITRATE REDUCTASE"/>
    <property type="match status" value="1"/>
</dbReference>
<dbReference type="SUPFAM" id="SSF50692">
    <property type="entry name" value="ADC-like"/>
    <property type="match status" value="1"/>
</dbReference>
<dbReference type="RefSeq" id="WP_310034294.1">
    <property type="nucleotide sequence ID" value="NZ_JAVIZN010000002.1"/>
</dbReference>
<dbReference type="GO" id="GO:1990204">
    <property type="term" value="C:oxidoreductase complex"/>
    <property type="evidence" value="ECO:0007669"/>
    <property type="project" value="UniProtKB-ARBA"/>
</dbReference>